<name>A0ABM8TU37_9BURK</name>
<accession>A0ABM8TU37</accession>
<proteinExistence type="predicted"/>
<evidence type="ECO:0000259" key="1">
    <source>
        <dbReference type="Pfam" id="PF05598"/>
    </source>
</evidence>
<feature type="domain" description="Transposase InsH N-terminal" evidence="1">
    <location>
        <begin position="19"/>
        <end position="112"/>
    </location>
</feature>
<evidence type="ECO:0000313" key="2">
    <source>
        <dbReference type="EMBL" id="CAG2160043.1"/>
    </source>
</evidence>
<dbReference type="EMBL" id="CAJPVI010000070">
    <property type="protein sequence ID" value="CAG2160043.1"/>
    <property type="molecule type" value="Genomic_DNA"/>
</dbReference>
<comment type="caution">
    <text evidence="2">The sequence shown here is derived from an EMBL/GenBank/DDBJ whole genome shotgun (WGS) entry which is preliminary data.</text>
</comment>
<sequence>MKRFIEGEDRSQVTLLPECLDDFIGEDNPIRIVDAFVDELDLADLGFEGVNPSDTGRPSYHPAVLLKIYVYGYLNQIQSSRRLERECGRNLELMWLTGRLAPDFKTIAEFRRSNGTGIRNVCRRFVMLCRDLKLFTQAVVAVDSSKFKAVNSRDRNFTPNKIEKRQQQIEQSIQRYLDALETADRTQPPEVEAKTTRLRE</sequence>
<keyword evidence="3" id="KW-1185">Reference proteome</keyword>
<gene>
    <name evidence="2" type="ORF">LMG26411_07181</name>
</gene>
<dbReference type="Pfam" id="PF05598">
    <property type="entry name" value="DUF772"/>
    <property type="match status" value="1"/>
</dbReference>
<dbReference type="InterPro" id="IPR008490">
    <property type="entry name" value="Transposase_InsH_N"/>
</dbReference>
<organism evidence="2 3">
    <name type="scientific">Cupriavidus numazuensis</name>
    <dbReference type="NCBI Taxonomy" id="221992"/>
    <lineage>
        <taxon>Bacteria</taxon>
        <taxon>Pseudomonadati</taxon>
        <taxon>Pseudomonadota</taxon>
        <taxon>Betaproteobacteria</taxon>
        <taxon>Burkholderiales</taxon>
        <taxon>Burkholderiaceae</taxon>
        <taxon>Cupriavidus</taxon>
    </lineage>
</organism>
<dbReference type="PANTHER" id="PTHR33408">
    <property type="entry name" value="TRANSPOSASE"/>
    <property type="match status" value="1"/>
</dbReference>
<dbReference type="PANTHER" id="PTHR33408:SF2">
    <property type="entry name" value="TRANSPOSASE DDE DOMAIN-CONTAINING PROTEIN"/>
    <property type="match status" value="1"/>
</dbReference>
<reference evidence="2 3" key="1">
    <citation type="submission" date="2021-03" db="EMBL/GenBank/DDBJ databases">
        <authorList>
            <person name="Peeters C."/>
        </authorList>
    </citation>
    <scope>NUCLEOTIDE SEQUENCE [LARGE SCALE GENOMIC DNA]</scope>
    <source>
        <strain evidence="2 3">LMG 26411</strain>
    </source>
</reference>
<evidence type="ECO:0000313" key="3">
    <source>
        <dbReference type="Proteomes" id="UP000672657"/>
    </source>
</evidence>
<protein>
    <submittedName>
        <fullName evidence="2">IS1182 family transposase ISBusp4</fullName>
    </submittedName>
</protein>
<dbReference type="Proteomes" id="UP000672657">
    <property type="component" value="Unassembled WGS sequence"/>
</dbReference>